<dbReference type="GO" id="GO:0035556">
    <property type="term" value="P:intracellular signal transduction"/>
    <property type="evidence" value="ECO:0007669"/>
    <property type="project" value="InterPro"/>
</dbReference>
<dbReference type="GO" id="GO:0016301">
    <property type="term" value="F:kinase activity"/>
    <property type="evidence" value="ECO:0007669"/>
    <property type="project" value="UniProtKB-KW"/>
</dbReference>
<dbReference type="SMART" id="SM01080">
    <property type="entry name" value="CHASE2"/>
    <property type="match status" value="1"/>
</dbReference>
<dbReference type="Pfam" id="PF00211">
    <property type="entry name" value="Guanylate_cyc"/>
    <property type="match status" value="1"/>
</dbReference>
<evidence type="ECO:0000313" key="4">
    <source>
        <dbReference type="Proteomes" id="UP000054978"/>
    </source>
</evidence>
<proteinExistence type="predicted"/>
<dbReference type="Gene3D" id="3.30.70.1230">
    <property type="entry name" value="Nucleotide cyclase"/>
    <property type="match status" value="1"/>
</dbReference>
<keyword evidence="3" id="KW-0808">Transferase</keyword>
<accession>A0A158AAV2</accession>
<dbReference type="RefSeq" id="WP_087043969.1">
    <property type="nucleotide sequence ID" value="NZ_FCOB02000006.1"/>
</dbReference>
<dbReference type="PANTHER" id="PTHR43081:SF1">
    <property type="entry name" value="ADENYLATE CYCLASE, TERMINAL-DIFFERENTIATION SPECIFIC"/>
    <property type="match status" value="1"/>
</dbReference>
<feature type="domain" description="Guanylate cyclase" evidence="2">
    <location>
        <begin position="497"/>
        <end position="629"/>
    </location>
</feature>
<dbReference type="InterPro" id="IPR007890">
    <property type="entry name" value="CHASE2"/>
</dbReference>
<dbReference type="OrthoDB" id="9802500at2"/>
<dbReference type="Proteomes" id="UP000054978">
    <property type="component" value="Unassembled WGS sequence"/>
</dbReference>
<protein>
    <submittedName>
        <fullName evidence="3">Periplasmic sensor signal transduction histidine kinase</fullName>
    </submittedName>
</protein>
<dbReference type="CDD" id="cd07302">
    <property type="entry name" value="CHD"/>
    <property type="match status" value="1"/>
</dbReference>
<feature type="transmembrane region" description="Helical" evidence="1">
    <location>
        <begin position="407"/>
        <end position="427"/>
    </location>
</feature>
<evidence type="ECO:0000313" key="3">
    <source>
        <dbReference type="EMBL" id="SAK54736.1"/>
    </source>
</evidence>
<evidence type="ECO:0000256" key="1">
    <source>
        <dbReference type="SAM" id="Phobius"/>
    </source>
</evidence>
<evidence type="ECO:0000259" key="2">
    <source>
        <dbReference type="PROSITE" id="PS50125"/>
    </source>
</evidence>
<keyword evidence="1" id="KW-1133">Transmembrane helix</keyword>
<dbReference type="GO" id="GO:0006171">
    <property type="term" value="P:cAMP biosynthetic process"/>
    <property type="evidence" value="ECO:0007669"/>
    <property type="project" value="TreeGrafter"/>
</dbReference>
<keyword evidence="3" id="KW-0418">Kinase</keyword>
<dbReference type="PANTHER" id="PTHR43081">
    <property type="entry name" value="ADENYLATE CYCLASE, TERMINAL-DIFFERENTIATION SPECIFIC-RELATED"/>
    <property type="match status" value="1"/>
</dbReference>
<keyword evidence="1" id="KW-0472">Membrane</keyword>
<dbReference type="Pfam" id="PF05226">
    <property type="entry name" value="CHASE2"/>
    <property type="match status" value="1"/>
</dbReference>
<reference evidence="3" key="1">
    <citation type="submission" date="2016-01" db="EMBL/GenBank/DDBJ databases">
        <authorList>
            <person name="Peeters C."/>
        </authorList>
    </citation>
    <scope>NUCLEOTIDE SEQUENCE [LARGE SCALE GENOMIC DNA]</scope>
    <source>
        <strain evidence="3">LMG 29326</strain>
    </source>
</reference>
<keyword evidence="4" id="KW-1185">Reference proteome</keyword>
<dbReference type="EMBL" id="FCOB02000006">
    <property type="protein sequence ID" value="SAK54736.1"/>
    <property type="molecule type" value="Genomic_DNA"/>
</dbReference>
<keyword evidence="1" id="KW-0812">Transmembrane</keyword>
<name>A0A158AAV2_9BURK</name>
<dbReference type="PROSITE" id="PS50125">
    <property type="entry name" value="GUANYLATE_CYCLASE_2"/>
    <property type="match status" value="1"/>
</dbReference>
<feature type="transmembrane region" description="Helical" evidence="1">
    <location>
        <begin position="433"/>
        <end position="455"/>
    </location>
</feature>
<dbReference type="InterPro" id="IPR029787">
    <property type="entry name" value="Nucleotide_cyclase"/>
</dbReference>
<gene>
    <name evidence="3" type="ORF">AWB83_01551</name>
</gene>
<dbReference type="InterPro" id="IPR050697">
    <property type="entry name" value="Adenylyl/Guanylyl_Cyclase_3/4"/>
</dbReference>
<dbReference type="SMART" id="SM00044">
    <property type="entry name" value="CYCc"/>
    <property type="match status" value="1"/>
</dbReference>
<comment type="caution">
    <text evidence="3">The sequence shown here is derived from an EMBL/GenBank/DDBJ whole genome shotgun (WGS) entry which is preliminary data.</text>
</comment>
<organism evidence="3 4">
    <name type="scientific">Caballeronia ptereochthonis</name>
    <dbReference type="NCBI Taxonomy" id="1777144"/>
    <lineage>
        <taxon>Bacteria</taxon>
        <taxon>Pseudomonadati</taxon>
        <taxon>Pseudomonadota</taxon>
        <taxon>Betaproteobacteria</taxon>
        <taxon>Burkholderiales</taxon>
        <taxon>Burkholderiaceae</taxon>
        <taxon>Caballeronia</taxon>
    </lineage>
</organism>
<dbReference type="GO" id="GO:0004016">
    <property type="term" value="F:adenylate cyclase activity"/>
    <property type="evidence" value="ECO:0007669"/>
    <property type="project" value="UniProtKB-ARBA"/>
</dbReference>
<feature type="transmembrane region" description="Helical" evidence="1">
    <location>
        <begin position="379"/>
        <end position="400"/>
    </location>
</feature>
<sequence length="747" mass="81499">MSRRPRAHREPVAFVMKRSGARWAAGLAILLALAGHALSRYDIRFVDTLDAMIYDAKVRLFMPRVTDQRIAILDIDEKSLAELGRWPWDRARMAELVNALFGRERIAVLGFDMVFAEPDASSGLAVLDELARGALANDADYRHALAQLAPRLDYDQRFADALAGHPVVLGYYFSNQDASSGAIPAPLMSASAFGTHPFTLFDWTSYGGNLPALQKAARRAGCFNPVIDFDGSVRRVPLVTAYRDGVFGALSLEVIRALYGDATITPLFDDPADPAAPLSGLALATPRGVRVIPVDANGAALVPYRGVAGSFPYYSIADVLARRIPAGALAGKIVLVGTTAPGLMDQRTAPVGEVYPGVEVNANLVSGMLDDAIRFQPPFAATLQALALLLAGLAMIFLWPWRLPARATLFTAILLGAIVAADLLAFARPGWSIPVASLLLAVLALYVLNMSYGYFVEARAKRHFAALFGQYVPPELVEEMSRHPEDYSMAGRRAELTVLFCDVLGFTAIAETLEPEALARLMNEYLGTMTKVIRAHRGTLDKYIGDAIMGFWGAPVDDPDHARHALAAALGMRAALVELNRTLTAHGWPTLWVGIGINTGPMTVGDMGSSVRKAYTVMGDAVNVAARLEGLTRRFDIDIIVGEATREQAPDVVFREIDRVRVKGRAAPIAVFEPQSSRQNTDELARWHAALSHYRAREWDEAQALLDALATQYPERQLYALYRKRIDALRGVELPEDWDCVSAFDTK</sequence>
<dbReference type="STRING" id="1777144.AWB83_01551"/>
<dbReference type="AlphaFoldDB" id="A0A158AAV2"/>
<dbReference type="SUPFAM" id="SSF55073">
    <property type="entry name" value="Nucleotide cyclase"/>
    <property type="match status" value="1"/>
</dbReference>
<dbReference type="InterPro" id="IPR001054">
    <property type="entry name" value="A/G_cyclase"/>
</dbReference>